<keyword evidence="8" id="KW-0902">Two-component regulatory system</keyword>
<dbReference type="InterPro" id="IPR036097">
    <property type="entry name" value="HisK_dim/P_sf"/>
</dbReference>
<dbReference type="CDD" id="cd00075">
    <property type="entry name" value="HATPase"/>
    <property type="match status" value="1"/>
</dbReference>
<dbReference type="SMART" id="SM01080">
    <property type="entry name" value="CHASE2"/>
    <property type="match status" value="1"/>
</dbReference>
<dbReference type="GO" id="GO:0000155">
    <property type="term" value="F:phosphorelay sensor kinase activity"/>
    <property type="evidence" value="ECO:0007669"/>
    <property type="project" value="InterPro"/>
</dbReference>
<keyword evidence="6 13" id="KW-0418">Kinase</keyword>
<evidence type="ECO:0000256" key="1">
    <source>
        <dbReference type="ARBA" id="ARBA00000085"/>
    </source>
</evidence>
<evidence type="ECO:0000256" key="2">
    <source>
        <dbReference type="ARBA" id="ARBA00012438"/>
    </source>
</evidence>
<gene>
    <name evidence="13" type="ORF">C7H73_05165</name>
</gene>
<evidence type="ECO:0000256" key="7">
    <source>
        <dbReference type="ARBA" id="ARBA00022840"/>
    </source>
</evidence>
<evidence type="ECO:0000256" key="4">
    <source>
        <dbReference type="ARBA" id="ARBA00022679"/>
    </source>
</evidence>
<feature type="region of interest" description="Disordered" evidence="10">
    <location>
        <begin position="1"/>
        <end position="57"/>
    </location>
</feature>
<reference evidence="14" key="1">
    <citation type="submission" date="2018-03" db="EMBL/GenBank/DDBJ databases">
        <title>Genome sequencing of Melaminivora sp. strain SC2-7.</title>
        <authorList>
            <person name="Kim S.-J."/>
            <person name="Heo J."/>
            <person name="Ahn J.-H."/>
            <person name="Kwon S.-W."/>
        </authorList>
    </citation>
    <scope>NUCLEOTIDE SEQUENCE [LARGE SCALE GENOMIC DNA]</scope>
    <source>
        <strain evidence="14">SC2-7</strain>
    </source>
</reference>
<dbReference type="GO" id="GO:0000156">
    <property type="term" value="F:phosphorelay response regulator activity"/>
    <property type="evidence" value="ECO:0007669"/>
    <property type="project" value="TreeGrafter"/>
</dbReference>
<dbReference type="InterPro" id="IPR036890">
    <property type="entry name" value="HATPase_C_sf"/>
</dbReference>
<dbReference type="Pfam" id="PF00512">
    <property type="entry name" value="HisKA"/>
    <property type="match status" value="1"/>
</dbReference>
<dbReference type="PROSITE" id="PS50109">
    <property type="entry name" value="HIS_KIN"/>
    <property type="match status" value="1"/>
</dbReference>
<dbReference type="InterPro" id="IPR017181">
    <property type="entry name" value="Sig_transdc_His_kin_CHASE2"/>
</dbReference>
<dbReference type="SMART" id="SM00387">
    <property type="entry name" value="HATPase_c"/>
    <property type="match status" value="1"/>
</dbReference>
<proteinExistence type="predicted"/>
<evidence type="ECO:0000256" key="9">
    <source>
        <dbReference type="SAM" id="Coils"/>
    </source>
</evidence>
<feature type="compositionally biased region" description="Basic and acidic residues" evidence="10">
    <location>
        <begin position="34"/>
        <end position="48"/>
    </location>
</feature>
<dbReference type="SMART" id="SM00388">
    <property type="entry name" value="HisKA"/>
    <property type="match status" value="1"/>
</dbReference>
<dbReference type="Gene3D" id="3.30.565.10">
    <property type="entry name" value="Histidine kinase-like ATPase, C-terminal domain"/>
    <property type="match status" value="1"/>
</dbReference>
<evidence type="ECO:0000313" key="14">
    <source>
        <dbReference type="Proteomes" id="UP000241829"/>
    </source>
</evidence>
<keyword evidence="11" id="KW-0812">Transmembrane</keyword>
<evidence type="ECO:0000313" key="13">
    <source>
        <dbReference type="EMBL" id="AVP57111.1"/>
    </source>
</evidence>
<dbReference type="InterPro" id="IPR004358">
    <property type="entry name" value="Sig_transdc_His_kin-like_C"/>
</dbReference>
<dbReference type="Pfam" id="PF02518">
    <property type="entry name" value="HATPase_c"/>
    <property type="match status" value="1"/>
</dbReference>
<dbReference type="EMBL" id="CP027792">
    <property type="protein sequence ID" value="AVP57111.1"/>
    <property type="molecule type" value="Genomic_DNA"/>
</dbReference>
<keyword evidence="11" id="KW-1133">Transmembrane helix</keyword>
<keyword evidence="3" id="KW-0597">Phosphoprotein</keyword>
<dbReference type="GO" id="GO:0030295">
    <property type="term" value="F:protein kinase activator activity"/>
    <property type="evidence" value="ECO:0007669"/>
    <property type="project" value="TreeGrafter"/>
</dbReference>
<dbReference type="OrthoDB" id="9806704at2"/>
<evidence type="ECO:0000256" key="10">
    <source>
        <dbReference type="SAM" id="MobiDB-lite"/>
    </source>
</evidence>
<keyword evidence="5" id="KW-0547">Nucleotide-binding</keyword>
<feature type="transmembrane region" description="Helical" evidence="11">
    <location>
        <begin position="401"/>
        <end position="419"/>
    </location>
</feature>
<dbReference type="GO" id="GO:0007234">
    <property type="term" value="P:osmosensory signaling via phosphorelay pathway"/>
    <property type="evidence" value="ECO:0007669"/>
    <property type="project" value="TreeGrafter"/>
</dbReference>
<evidence type="ECO:0000259" key="12">
    <source>
        <dbReference type="PROSITE" id="PS50109"/>
    </source>
</evidence>
<dbReference type="InterPro" id="IPR007890">
    <property type="entry name" value="CHASE2"/>
</dbReference>
<dbReference type="GO" id="GO:0005524">
    <property type="term" value="F:ATP binding"/>
    <property type="evidence" value="ECO:0007669"/>
    <property type="project" value="UniProtKB-KW"/>
</dbReference>
<dbReference type="InterPro" id="IPR050351">
    <property type="entry name" value="BphY/WalK/GraS-like"/>
</dbReference>
<organism evidence="13 14">
    <name type="scientific">Pulveribacter suum</name>
    <dbReference type="NCBI Taxonomy" id="2116657"/>
    <lineage>
        <taxon>Bacteria</taxon>
        <taxon>Pseudomonadati</taxon>
        <taxon>Pseudomonadota</taxon>
        <taxon>Betaproteobacteria</taxon>
        <taxon>Burkholderiales</taxon>
        <taxon>Comamonadaceae</taxon>
        <taxon>Pulveribacter</taxon>
    </lineage>
</organism>
<name>A0A2P1NJA9_9BURK</name>
<keyword evidence="7" id="KW-0067">ATP-binding</keyword>
<evidence type="ECO:0000256" key="6">
    <source>
        <dbReference type="ARBA" id="ARBA00022777"/>
    </source>
</evidence>
<dbReference type="Proteomes" id="UP000241829">
    <property type="component" value="Chromosome"/>
</dbReference>
<feature type="transmembrane region" description="Helical" evidence="11">
    <location>
        <begin position="67"/>
        <end position="87"/>
    </location>
</feature>
<dbReference type="Gene3D" id="1.10.287.130">
    <property type="match status" value="1"/>
</dbReference>
<dbReference type="SUPFAM" id="SSF47384">
    <property type="entry name" value="Homodimeric domain of signal transducing histidine kinase"/>
    <property type="match status" value="1"/>
</dbReference>
<keyword evidence="11" id="KW-0472">Membrane</keyword>
<dbReference type="PANTHER" id="PTHR42878:SF7">
    <property type="entry name" value="SENSOR HISTIDINE KINASE GLRK"/>
    <property type="match status" value="1"/>
</dbReference>
<evidence type="ECO:0000256" key="3">
    <source>
        <dbReference type="ARBA" id="ARBA00022553"/>
    </source>
</evidence>
<protein>
    <recommendedName>
        <fullName evidence="2">histidine kinase</fullName>
        <ecNumber evidence="2">2.7.13.3</ecNumber>
    </recommendedName>
</protein>
<sequence length="837" mass="89626">MGSRRAGLRACLRAPPEEAQEADRDGLRGTSRSESAHDREDPQRRRPPETVAAHPRGSRRHALRREWLALSLVLLALVGWWSSGGALRRLDHLVNDLAMRARALPASSDIVLIAIDDKSIEAIGRWPWRRALHAQALAQISAQQPRAVALDVLFGEPDADYPGDDLLLAQALRQSARTVLPVARRGSQASSSVDAPLPQLRAAAAQLGHVQVAVDEDGVARRLFALEGPAQAPWPHIGTALLCAAGQLRPACRGNAAPAQGPWESLQPRTVTFTGGAPAFVRYSYVDVLKGRLPPQALQGKWVLVGATAVGLGDLFAAPAGLHSERIPGVEWMAHALHAELAGAWVWPAGSSASLLFNLAPVAAALLGMAVLGPLAGLVACALLALGVLAAMALVPALAGWQLAGTPALAGIALAYPLWSWRRLNAAARFLQLQMQSLQEEVPLPAPLPARASLYSDALERRIATVEEASSRLRRLHHFVSASLQHLPSPTLVCDAGGRVLLANVAAQQHFQGRFTPPLTGMEMDRLLGDLVGADDGLALPAQRTWAEGSAAAPAEGRDGQGRDVLLLRQPYLLDGSAIWLVTLVDLSDMRRAQHQRDQALHFISHDVRAPVASIITLLEMHRAFPKRMPQEQLLARIERQAQASLALAQDFVRLAAAQAESYRHEPFDLLHTLHQALEDAWAAAAARQVRLELQSSEEAAPFTGDPGRVQRAVANVLGNALKFSPRGAAVHCTLQAEAGFWCIAIRDQGPGVDPQQQERIFEPFRRLPNQPEAGGAQAGGVGLGLAFVRAVVLRHGGQVRVQSSFGEGAQFELWLPQAGATKKAAPAMGRAPPADL</sequence>
<comment type="catalytic activity">
    <reaction evidence="1">
        <text>ATP + protein L-histidine = ADP + protein N-phospho-L-histidine.</text>
        <dbReference type="EC" id="2.7.13.3"/>
    </reaction>
</comment>
<dbReference type="KEGG" id="melm:C7H73_05165"/>
<keyword evidence="14" id="KW-1185">Reference proteome</keyword>
<dbReference type="Pfam" id="PF05226">
    <property type="entry name" value="CHASE2"/>
    <property type="match status" value="1"/>
</dbReference>
<dbReference type="PANTHER" id="PTHR42878">
    <property type="entry name" value="TWO-COMPONENT HISTIDINE KINASE"/>
    <property type="match status" value="1"/>
</dbReference>
<dbReference type="EC" id="2.7.13.3" evidence="2"/>
<dbReference type="InterPro" id="IPR003594">
    <property type="entry name" value="HATPase_dom"/>
</dbReference>
<dbReference type="PRINTS" id="PR00344">
    <property type="entry name" value="BCTRLSENSOR"/>
</dbReference>
<dbReference type="InterPro" id="IPR003661">
    <property type="entry name" value="HisK_dim/P_dom"/>
</dbReference>
<dbReference type="InterPro" id="IPR005467">
    <property type="entry name" value="His_kinase_dom"/>
</dbReference>
<keyword evidence="9" id="KW-0175">Coiled coil</keyword>
<dbReference type="AlphaFoldDB" id="A0A2P1NJA9"/>
<feature type="domain" description="Histidine kinase" evidence="12">
    <location>
        <begin position="603"/>
        <end position="820"/>
    </location>
</feature>
<feature type="transmembrane region" description="Helical" evidence="11">
    <location>
        <begin position="375"/>
        <end position="395"/>
    </location>
</feature>
<accession>A0A2P1NJA9</accession>
<dbReference type="SUPFAM" id="SSF55874">
    <property type="entry name" value="ATPase domain of HSP90 chaperone/DNA topoisomerase II/histidine kinase"/>
    <property type="match status" value="1"/>
</dbReference>
<evidence type="ECO:0000256" key="8">
    <source>
        <dbReference type="ARBA" id="ARBA00023012"/>
    </source>
</evidence>
<evidence type="ECO:0000256" key="5">
    <source>
        <dbReference type="ARBA" id="ARBA00022741"/>
    </source>
</evidence>
<feature type="coiled-coil region" evidence="9">
    <location>
        <begin position="421"/>
        <end position="476"/>
    </location>
</feature>
<dbReference type="PIRSF" id="PIRSF037347">
    <property type="entry name" value="STHK_CHASE2_PAS_prd"/>
    <property type="match status" value="1"/>
</dbReference>
<evidence type="ECO:0000256" key="11">
    <source>
        <dbReference type="SAM" id="Phobius"/>
    </source>
</evidence>
<keyword evidence="4" id="KW-0808">Transferase</keyword>